<evidence type="ECO:0000313" key="4">
    <source>
        <dbReference type="Proteomes" id="UP000218890"/>
    </source>
</evidence>
<dbReference type="GO" id="GO:0004407">
    <property type="term" value="F:histone deacetylase activity"/>
    <property type="evidence" value="ECO:0007669"/>
    <property type="project" value="TreeGrafter"/>
</dbReference>
<dbReference type="OrthoDB" id="9808367at2"/>
<dbReference type="PANTHER" id="PTHR10625">
    <property type="entry name" value="HISTONE DEACETYLASE HDAC1-RELATED"/>
    <property type="match status" value="1"/>
</dbReference>
<dbReference type="PANTHER" id="PTHR10625:SF10">
    <property type="entry name" value="HISTONE DEACETYLASE HDAC1"/>
    <property type="match status" value="1"/>
</dbReference>
<dbReference type="InterPro" id="IPR023696">
    <property type="entry name" value="Ureohydrolase_dom_sf"/>
</dbReference>
<dbReference type="AlphaFoldDB" id="A0A0X8XCY0"/>
<keyword evidence="4" id="KW-1185">Reference proteome</keyword>
<dbReference type="InterPro" id="IPR000286">
    <property type="entry name" value="HDACs"/>
</dbReference>
<dbReference type="Proteomes" id="UP000218890">
    <property type="component" value="Chromosome"/>
</dbReference>
<dbReference type="InterPro" id="IPR037138">
    <property type="entry name" value="His_deacetylse_dom_sf"/>
</dbReference>
<dbReference type="PRINTS" id="PR01270">
    <property type="entry name" value="HDASUPER"/>
</dbReference>
<dbReference type="RefSeq" id="WP_096410053.1">
    <property type="nucleotide sequence ID" value="NZ_AP017372.2"/>
</dbReference>
<dbReference type="Pfam" id="PF00850">
    <property type="entry name" value="Hist_deacetyl"/>
    <property type="match status" value="1"/>
</dbReference>
<evidence type="ECO:0000313" key="3">
    <source>
        <dbReference type="EMBL" id="BAU58749.1"/>
    </source>
</evidence>
<dbReference type="Gene3D" id="3.40.800.20">
    <property type="entry name" value="Histone deacetylase domain"/>
    <property type="match status" value="1"/>
</dbReference>
<evidence type="ECO:0000259" key="2">
    <source>
        <dbReference type="Pfam" id="PF00850"/>
    </source>
</evidence>
<dbReference type="GO" id="GO:0040029">
    <property type="term" value="P:epigenetic regulation of gene expression"/>
    <property type="evidence" value="ECO:0007669"/>
    <property type="project" value="TreeGrafter"/>
</dbReference>
<organism evidence="3 4">
    <name type="scientific">Halorhodospira halochloris</name>
    <name type="common">Ectothiorhodospira halochloris</name>
    <dbReference type="NCBI Taxonomy" id="1052"/>
    <lineage>
        <taxon>Bacteria</taxon>
        <taxon>Pseudomonadati</taxon>
        <taxon>Pseudomonadota</taxon>
        <taxon>Gammaproteobacteria</taxon>
        <taxon>Chromatiales</taxon>
        <taxon>Ectothiorhodospiraceae</taxon>
        <taxon>Halorhodospira</taxon>
    </lineage>
</organism>
<feature type="domain" description="Histone deacetylase" evidence="2">
    <location>
        <begin position="23"/>
        <end position="308"/>
    </location>
</feature>
<evidence type="ECO:0000256" key="1">
    <source>
        <dbReference type="ARBA" id="ARBA00005947"/>
    </source>
</evidence>
<dbReference type="KEGG" id="hhk:HH1059_20420"/>
<dbReference type="SUPFAM" id="SSF52768">
    <property type="entry name" value="Arginase/deacetylase"/>
    <property type="match status" value="1"/>
</dbReference>
<dbReference type="InterPro" id="IPR023801">
    <property type="entry name" value="His_deacetylse_dom"/>
</dbReference>
<proteinExistence type="inferred from homology"/>
<protein>
    <submittedName>
        <fullName evidence="3">NAD-independent protein deacetylase AcuC</fullName>
    </submittedName>
</protein>
<gene>
    <name evidence="3" type="ORF">HH1059_20420</name>
</gene>
<comment type="similarity">
    <text evidence="1">Belongs to the histone deacetylase family.</text>
</comment>
<dbReference type="EMBL" id="AP017372">
    <property type="protein sequence ID" value="BAU58749.1"/>
    <property type="molecule type" value="Genomic_DNA"/>
</dbReference>
<accession>A0A0X8XCY0</accession>
<sequence>MTGVPLRIATDKRLGAYHFGPGHPFGPGRMAAFLEALDELELAYEALPLAEADTATLTRFHAREYVERVQSLAGTGAPLDLGDTPAVPGIDGAAKRVVGTVAAAVDDLLAGRVRRAFVPIAGLHHGQRDRASGFCVYNDCGVALETLLAAGVAPVAYVDIDVHHGDGVYDSFETDPRVIFADIHQDGRTLFPGTGAAEAQGKGAAHGTKLNVPLPPGADDDAFVEAWERIEAHLERHQPKVIVMQCGADGLAGDPLASLRYTSKTHASAARRLRVLTERWAEGRLLALGGGGYDLSNIAAAWTAVVREIA</sequence>
<reference evidence="3" key="1">
    <citation type="submission" date="2016-02" db="EMBL/GenBank/DDBJ databases">
        <title>Halorhodospira halochloris DSM-1059 complete genome, version 2.</title>
        <authorList>
            <person name="Tsukatani Y."/>
        </authorList>
    </citation>
    <scope>NUCLEOTIDE SEQUENCE</scope>
    <source>
        <strain evidence="3">DSM 1059</strain>
    </source>
</reference>
<name>A0A0X8XCY0_HALHR</name>